<feature type="region of interest" description="Disordered" evidence="1">
    <location>
        <begin position="42"/>
        <end position="63"/>
    </location>
</feature>
<accession>A0A6I8MHM6</accession>
<gene>
    <name evidence="2" type="ORF">FRC0190_01290</name>
</gene>
<dbReference type="EMBL" id="LR738855">
    <property type="protein sequence ID" value="VZH85324.1"/>
    <property type="molecule type" value="Genomic_DNA"/>
</dbReference>
<dbReference type="RefSeq" id="WP_232053115.1">
    <property type="nucleotide sequence ID" value="NZ_CP168248.1"/>
</dbReference>
<dbReference type="Proteomes" id="UP000423525">
    <property type="component" value="Chromosome"/>
</dbReference>
<evidence type="ECO:0000313" key="3">
    <source>
        <dbReference type="Proteomes" id="UP000423525"/>
    </source>
</evidence>
<organism evidence="2 3">
    <name type="scientific">Corynebacterium rouxii</name>
    <dbReference type="NCBI Taxonomy" id="2719119"/>
    <lineage>
        <taxon>Bacteria</taxon>
        <taxon>Bacillati</taxon>
        <taxon>Actinomycetota</taxon>
        <taxon>Actinomycetes</taxon>
        <taxon>Mycobacteriales</taxon>
        <taxon>Corynebacteriaceae</taxon>
        <taxon>Corynebacterium</taxon>
    </lineage>
</organism>
<proteinExistence type="predicted"/>
<protein>
    <submittedName>
        <fullName evidence="2">Uncharacterized protein</fullName>
    </submittedName>
</protein>
<name>A0A6I8MHM6_9CORY</name>
<evidence type="ECO:0000256" key="1">
    <source>
        <dbReference type="SAM" id="MobiDB-lite"/>
    </source>
</evidence>
<sequence>MSRPINPGAPTSKKADLTDEFQFRQTATDLFYRYARLDQAKTTATPSPEIKNSGGAFGPKPPGNTAAVDLDHDLCTELYEMVCNAIEEIQPTVIMHKHGPRMAAWLRWHADECTRLDWADDLHDLMRVHIRRIDRLINPVELSEIIGRDEPWQLGTVIIDQLNQLGHRYVVEDLYTWAYRGHIRTRKRAARATYLLSEVVNYLETRQLTE</sequence>
<reference evidence="2 3" key="1">
    <citation type="submission" date="2019-11" db="EMBL/GenBank/DDBJ databases">
        <authorList>
            <person name="Brisse S."/>
        </authorList>
    </citation>
    <scope>NUCLEOTIDE SEQUENCE [LARGE SCALE GENOMIC DNA]</scope>
    <source>
        <strain evidence="2">FRC0190</strain>
    </source>
</reference>
<dbReference type="KEGG" id="crf:FRC0190_01290"/>
<dbReference type="AlphaFoldDB" id="A0A6I8MHM6"/>
<evidence type="ECO:0000313" key="2">
    <source>
        <dbReference type="EMBL" id="VZH85324.1"/>
    </source>
</evidence>